<proteinExistence type="predicted"/>
<evidence type="ECO:0000313" key="1">
    <source>
        <dbReference type="EMBL" id="KAJ1372820.1"/>
    </source>
</evidence>
<evidence type="ECO:0000313" key="2">
    <source>
        <dbReference type="Proteomes" id="UP001196413"/>
    </source>
</evidence>
<dbReference type="AlphaFoldDB" id="A0AAD5RAP3"/>
<keyword evidence="2" id="KW-1185">Reference proteome</keyword>
<dbReference type="Proteomes" id="UP001196413">
    <property type="component" value="Unassembled WGS sequence"/>
</dbReference>
<reference evidence="1" key="1">
    <citation type="submission" date="2021-06" db="EMBL/GenBank/DDBJ databases">
        <title>Parelaphostrongylus tenuis whole genome reference sequence.</title>
        <authorList>
            <person name="Garwood T.J."/>
            <person name="Larsen P.A."/>
            <person name="Fountain-Jones N.M."/>
            <person name="Garbe J.R."/>
            <person name="Macchietto M.G."/>
            <person name="Kania S.A."/>
            <person name="Gerhold R.W."/>
            <person name="Richards J.E."/>
            <person name="Wolf T.M."/>
        </authorList>
    </citation>
    <scope>NUCLEOTIDE SEQUENCE</scope>
    <source>
        <strain evidence="1">MNPRO001-30</strain>
        <tissue evidence="1">Meninges</tissue>
    </source>
</reference>
<protein>
    <submittedName>
        <fullName evidence="1">Uncharacterized protein</fullName>
    </submittedName>
</protein>
<accession>A0AAD5RAP3</accession>
<name>A0AAD5RAP3_PARTN</name>
<dbReference type="EMBL" id="JAHQIW010007194">
    <property type="protein sequence ID" value="KAJ1372820.1"/>
    <property type="molecule type" value="Genomic_DNA"/>
</dbReference>
<sequence length="85" mass="9362">MKLRIFRAPRFLHEQSVTRTPITVSTPIGIQLTYPAENNDTHTTPSTSTKSMNMTIGVEDKVKRLLFQGLASRNGESIMGINGTG</sequence>
<organism evidence="1 2">
    <name type="scientific">Parelaphostrongylus tenuis</name>
    <name type="common">Meningeal worm</name>
    <dbReference type="NCBI Taxonomy" id="148309"/>
    <lineage>
        <taxon>Eukaryota</taxon>
        <taxon>Metazoa</taxon>
        <taxon>Ecdysozoa</taxon>
        <taxon>Nematoda</taxon>
        <taxon>Chromadorea</taxon>
        <taxon>Rhabditida</taxon>
        <taxon>Rhabditina</taxon>
        <taxon>Rhabditomorpha</taxon>
        <taxon>Strongyloidea</taxon>
        <taxon>Metastrongylidae</taxon>
        <taxon>Parelaphostrongylus</taxon>
    </lineage>
</organism>
<gene>
    <name evidence="1" type="ORF">KIN20_035099</name>
</gene>
<comment type="caution">
    <text evidence="1">The sequence shown here is derived from an EMBL/GenBank/DDBJ whole genome shotgun (WGS) entry which is preliminary data.</text>
</comment>